<dbReference type="Pfam" id="PF00326">
    <property type="entry name" value="Peptidase_S9"/>
    <property type="match status" value="1"/>
</dbReference>
<name>A0A934NQK5_9NOCA</name>
<sequence length="389" mass="42645">MTQTTQTTPDTETPPPWQAEVAAHKRAMPMQRLIGNGMDYAEVVELYALADSGVPWAVAAARIGTRIADTAHAALRAGHRVTAHSDYLRASACFRVGQVPLPDSDPRKKSMYHKLIEFYGAAGDLTDPAVEHVEIPYQGGHLCGWLLRPPGVTAPPVVIVMGGFDGWREEYHVGATYLLDRGVAAFLVDGPGQGETRILHGLHLTPDVPKAFSAMVDHLYADDRLADRVGIWGNSMGGFLAALTAATDDRIDACCVNGGTVRPAEILNRYRRFITKVQALLGIDDPIHAKTVMDSFVLTDDTLASLHCPLHVMHGTPDQIFLIENARALFERAASTDKTWSEFPDGDHCIYNHSHDKHTRIADWFADRLTEGHPRWPPPSAPIFLRAAS</sequence>
<evidence type="ECO:0000313" key="4">
    <source>
        <dbReference type="Proteomes" id="UP000655868"/>
    </source>
</evidence>
<keyword evidence="4" id="KW-1185">Reference proteome</keyword>
<evidence type="ECO:0000259" key="2">
    <source>
        <dbReference type="Pfam" id="PF00326"/>
    </source>
</evidence>
<evidence type="ECO:0000313" key="3">
    <source>
        <dbReference type="EMBL" id="MBJ8339457.1"/>
    </source>
</evidence>
<dbReference type="PANTHER" id="PTHR22946:SF12">
    <property type="entry name" value="CONIDIAL PIGMENT BIOSYNTHESIS PROTEIN AYG1 (AFU_ORTHOLOGUE AFUA_2G17550)"/>
    <property type="match status" value="1"/>
</dbReference>
<dbReference type="RefSeq" id="WP_199704207.1">
    <property type="nucleotide sequence ID" value="NZ_JAEMNV010000003.1"/>
</dbReference>
<dbReference type="AlphaFoldDB" id="A0A934NQK5"/>
<protein>
    <submittedName>
        <fullName evidence="3">Alpha/beta hydrolase</fullName>
    </submittedName>
</protein>
<evidence type="ECO:0000256" key="1">
    <source>
        <dbReference type="ARBA" id="ARBA00008645"/>
    </source>
</evidence>
<dbReference type="Proteomes" id="UP000655868">
    <property type="component" value="Unassembled WGS sequence"/>
</dbReference>
<dbReference type="GO" id="GO:0008236">
    <property type="term" value="F:serine-type peptidase activity"/>
    <property type="evidence" value="ECO:0007669"/>
    <property type="project" value="InterPro"/>
</dbReference>
<dbReference type="Gene3D" id="1.20.1440.110">
    <property type="entry name" value="acylaminoacyl peptidase"/>
    <property type="match status" value="1"/>
</dbReference>
<comment type="similarity">
    <text evidence="1">Belongs to the AB hydrolase superfamily.</text>
</comment>
<dbReference type="Gene3D" id="3.40.50.1820">
    <property type="entry name" value="alpha/beta hydrolase"/>
    <property type="match status" value="1"/>
</dbReference>
<organism evidence="3 4">
    <name type="scientific">Antrihabitans stalagmiti</name>
    <dbReference type="NCBI Taxonomy" id="2799499"/>
    <lineage>
        <taxon>Bacteria</taxon>
        <taxon>Bacillati</taxon>
        <taxon>Actinomycetota</taxon>
        <taxon>Actinomycetes</taxon>
        <taxon>Mycobacteriales</taxon>
        <taxon>Nocardiaceae</taxon>
        <taxon>Antrihabitans</taxon>
    </lineage>
</organism>
<reference evidence="3" key="1">
    <citation type="submission" date="2020-12" db="EMBL/GenBank/DDBJ databases">
        <title>Antrihabitans popcorni sp. nov. and Antrihabitans auranticaus sp. nov., isolated from a larva cave.</title>
        <authorList>
            <person name="Lee S.D."/>
            <person name="Kim I.S."/>
        </authorList>
    </citation>
    <scope>NUCLEOTIDE SEQUENCE</scope>
    <source>
        <strain evidence="3">YC3-6</strain>
    </source>
</reference>
<dbReference type="PANTHER" id="PTHR22946">
    <property type="entry name" value="DIENELACTONE HYDROLASE DOMAIN-CONTAINING PROTEIN-RELATED"/>
    <property type="match status" value="1"/>
</dbReference>
<proteinExistence type="inferred from homology"/>
<dbReference type="InterPro" id="IPR001375">
    <property type="entry name" value="Peptidase_S9_cat"/>
</dbReference>
<dbReference type="SUPFAM" id="SSF53474">
    <property type="entry name" value="alpha/beta-Hydrolases"/>
    <property type="match status" value="1"/>
</dbReference>
<dbReference type="GO" id="GO:0006508">
    <property type="term" value="P:proteolysis"/>
    <property type="evidence" value="ECO:0007669"/>
    <property type="project" value="InterPro"/>
</dbReference>
<dbReference type="InterPro" id="IPR050261">
    <property type="entry name" value="FrsA_esterase"/>
</dbReference>
<dbReference type="EMBL" id="JAEMNV010000003">
    <property type="protein sequence ID" value="MBJ8339457.1"/>
    <property type="molecule type" value="Genomic_DNA"/>
</dbReference>
<comment type="caution">
    <text evidence="3">The sequence shown here is derived from an EMBL/GenBank/DDBJ whole genome shotgun (WGS) entry which is preliminary data.</text>
</comment>
<gene>
    <name evidence="3" type="ORF">JGU71_11215</name>
</gene>
<keyword evidence="3" id="KW-0378">Hydrolase</keyword>
<feature type="domain" description="Peptidase S9 prolyl oligopeptidase catalytic" evidence="2">
    <location>
        <begin position="180"/>
        <end position="369"/>
    </location>
</feature>
<dbReference type="InterPro" id="IPR029058">
    <property type="entry name" value="AB_hydrolase_fold"/>
</dbReference>
<accession>A0A934NQK5</accession>